<dbReference type="GeneTree" id="ENSGT00940000163460"/>
<evidence type="ECO:0000313" key="4">
    <source>
        <dbReference type="Proteomes" id="UP000264840"/>
    </source>
</evidence>
<name>A0A3Q2WC76_HAPBU</name>
<accession>A0A3Q2WC76</accession>
<protein>
    <recommendedName>
        <fullName evidence="2">C-type lectin domain-containing protein</fullName>
    </recommendedName>
</protein>
<dbReference type="InterPro" id="IPR001304">
    <property type="entry name" value="C-type_lectin-like"/>
</dbReference>
<dbReference type="SUPFAM" id="SSF56436">
    <property type="entry name" value="C-type lectin-like"/>
    <property type="match status" value="2"/>
</dbReference>
<evidence type="ECO:0000256" key="1">
    <source>
        <dbReference type="SAM" id="SignalP"/>
    </source>
</evidence>
<evidence type="ECO:0000259" key="2">
    <source>
        <dbReference type="PROSITE" id="PS50041"/>
    </source>
</evidence>
<dbReference type="STRING" id="8153.ENSHBUP00000023423"/>
<dbReference type="PANTHER" id="PTHR45784">
    <property type="entry name" value="C-TYPE LECTIN DOMAIN FAMILY 20 MEMBER A-RELATED"/>
    <property type="match status" value="1"/>
</dbReference>
<sequence length="253" mass="29744">MDQIFTFILLLLSLSACFSKYVYIDQKMDWRQAQKYCQQHYTDLAPVSNERDNNELQQLASNVNENIWIGLVRNSSDRREWLWSGGGAPTMCFWAINEPNDYYYQEDYGIMRNGKWHDVGQWNKRPFFCYSASVVTEKKTWEEALEYCREHHDDLASVGSETEMLLIQKELSKQNTTEHVWIGLRFLAGDWLWVDGQEMDYEAWGEEGKSSCPHAKMRCGALQVTVGLQCVKRLMSNMVEREKQLEITKYINN</sequence>
<dbReference type="InterPro" id="IPR016186">
    <property type="entry name" value="C-type_lectin-like/link_sf"/>
</dbReference>
<feature type="chain" id="PRO_5018644566" description="C-type lectin domain-containing protein" evidence="1">
    <location>
        <begin position="20"/>
        <end position="253"/>
    </location>
</feature>
<evidence type="ECO:0000313" key="3">
    <source>
        <dbReference type="Ensembl" id="ENSHBUP00000023423.1"/>
    </source>
</evidence>
<proteinExistence type="predicted"/>
<dbReference type="Gene3D" id="3.10.100.10">
    <property type="entry name" value="Mannose-Binding Protein A, subunit A"/>
    <property type="match status" value="2"/>
</dbReference>
<keyword evidence="1" id="KW-0732">Signal</keyword>
<reference evidence="3" key="1">
    <citation type="submission" date="2025-08" db="UniProtKB">
        <authorList>
            <consortium name="Ensembl"/>
        </authorList>
    </citation>
    <scope>IDENTIFICATION</scope>
</reference>
<dbReference type="PROSITE" id="PS50041">
    <property type="entry name" value="C_TYPE_LECTIN_2"/>
    <property type="match status" value="2"/>
</dbReference>
<dbReference type="AlphaFoldDB" id="A0A3Q2WC76"/>
<organism evidence="3 4">
    <name type="scientific">Haplochromis burtoni</name>
    <name type="common">Burton's mouthbrooder</name>
    <name type="synonym">Chromis burtoni</name>
    <dbReference type="NCBI Taxonomy" id="8153"/>
    <lineage>
        <taxon>Eukaryota</taxon>
        <taxon>Metazoa</taxon>
        <taxon>Chordata</taxon>
        <taxon>Craniata</taxon>
        <taxon>Vertebrata</taxon>
        <taxon>Euteleostomi</taxon>
        <taxon>Actinopterygii</taxon>
        <taxon>Neopterygii</taxon>
        <taxon>Teleostei</taxon>
        <taxon>Neoteleostei</taxon>
        <taxon>Acanthomorphata</taxon>
        <taxon>Ovalentaria</taxon>
        <taxon>Cichlomorphae</taxon>
        <taxon>Cichliformes</taxon>
        <taxon>Cichlidae</taxon>
        <taxon>African cichlids</taxon>
        <taxon>Pseudocrenilabrinae</taxon>
        <taxon>Haplochromini</taxon>
        <taxon>Haplochromis</taxon>
    </lineage>
</organism>
<dbReference type="SMART" id="SM00034">
    <property type="entry name" value="CLECT"/>
    <property type="match status" value="2"/>
</dbReference>
<dbReference type="Proteomes" id="UP000264840">
    <property type="component" value="Unplaced"/>
</dbReference>
<dbReference type="InterPro" id="IPR016187">
    <property type="entry name" value="CTDL_fold"/>
</dbReference>
<reference evidence="3" key="2">
    <citation type="submission" date="2025-09" db="UniProtKB">
        <authorList>
            <consortium name="Ensembl"/>
        </authorList>
    </citation>
    <scope>IDENTIFICATION</scope>
</reference>
<keyword evidence="4" id="KW-1185">Reference proteome</keyword>
<feature type="domain" description="C-type lectin" evidence="2">
    <location>
        <begin position="21"/>
        <end position="130"/>
    </location>
</feature>
<dbReference type="OMA" id="HNIECTA"/>
<dbReference type="Ensembl" id="ENSHBUT00000011198.1">
    <property type="protein sequence ID" value="ENSHBUP00000023423.1"/>
    <property type="gene ID" value="ENSHBUG00000004189.1"/>
</dbReference>
<feature type="domain" description="C-type lectin" evidence="2">
    <location>
        <begin position="129"/>
        <end position="227"/>
    </location>
</feature>
<dbReference type="PANTHER" id="PTHR45784:SF8">
    <property type="entry name" value="C-TYPE MANNOSE RECEPTOR 2-RELATED"/>
    <property type="match status" value="1"/>
</dbReference>
<dbReference type="Pfam" id="PF00059">
    <property type="entry name" value="Lectin_C"/>
    <property type="match status" value="2"/>
</dbReference>
<feature type="signal peptide" evidence="1">
    <location>
        <begin position="1"/>
        <end position="19"/>
    </location>
</feature>